<accession>A0A1S3K0T8</accession>
<dbReference type="InterPro" id="IPR051423">
    <property type="entry name" value="CD225/Dispanin"/>
</dbReference>
<feature type="compositionally biased region" description="Low complexity" evidence="6">
    <location>
        <begin position="9"/>
        <end position="19"/>
    </location>
</feature>
<dbReference type="RefSeq" id="XP_013401965.1">
    <property type="nucleotide sequence ID" value="XM_013546511.1"/>
</dbReference>
<dbReference type="InterPro" id="IPR007593">
    <property type="entry name" value="CD225/Dispanin_fam"/>
</dbReference>
<dbReference type="PANTHER" id="PTHR14948">
    <property type="entry name" value="NG5"/>
    <property type="match status" value="1"/>
</dbReference>
<feature type="compositionally biased region" description="Pro residues" evidence="6">
    <location>
        <begin position="20"/>
        <end position="30"/>
    </location>
</feature>
<dbReference type="Proteomes" id="UP000085678">
    <property type="component" value="Unplaced"/>
</dbReference>
<dbReference type="PANTHER" id="PTHR14948:SF25">
    <property type="entry name" value="DUF4190 DOMAIN-CONTAINING PROTEIN"/>
    <property type="match status" value="1"/>
</dbReference>
<dbReference type="OrthoDB" id="5989802at2759"/>
<name>A0A1S3K0T8_LINAN</name>
<keyword evidence="8" id="KW-1185">Reference proteome</keyword>
<proteinExistence type="inferred from homology"/>
<dbReference type="AlphaFoldDB" id="A0A1S3K0T8"/>
<reference evidence="9 10" key="1">
    <citation type="submission" date="2025-04" db="UniProtKB">
        <authorList>
            <consortium name="RefSeq"/>
        </authorList>
    </citation>
    <scope>IDENTIFICATION</scope>
    <source>
        <tissue evidence="9 10">Gonads</tissue>
    </source>
</reference>
<dbReference type="Pfam" id="PF04505">
    <property type="entry name" value="CD225"/>
    <property type="match status" value="1"/>
</dbReference>
<keyword evidence="3 7" id="KW-0812">Transmembrane</keyword>
<evidence type="ECO:0000313" key="8">
    <source>
        <dbReference type="Proteomes" id="UP000085678"/>
    </source>
</evidence>
<keyword evidence="4 7" id="KW-1133">Transmembrane helix</keyword>
<feature type="transmembrane region" description="Helical" evidence="7">
    <location>
        <begin position="118"/>
        <end position="141"/>
    </location>
</feature>
<dbReference type="KEGG" id="lak:106167674"/>
<sequence>MSGKEAKAQEAGQQQGYPQGQPPQYDPAYPPQGQYYNPQAGAYNQPITGQPQIVVYQQQPAHNIPDQMGYAIFVTLCCCWPMGIMAIVKALASRDAIARGDLVEGKSKAEDAKRWSHWALGVGIAFFLIIVVFLIVFYTAIFPGLIRGDYD</sequence>
<evidence type="ECO:0000256" key="4">
    <source>
        <dbReference type="ARBA" id="ARBA00022989"/>
    </source>
</evidence>
<evidence type="ECO:0000256" key="5">
    <source>
        <dbReference type="ARBA" id="ARBA00023136"/>
    </source>
</evidence>
<dbReference type="STRING" id="7574.A0A1S3K0T8"/>
<evidence type="ECO:0000256" key="3">
    <source>
        <dbReference type="ARBA" id="ARBA00022692"/>
    </source>
</evidence>
<dbReference type="GeneID" id="106167674"/>
<dbReference type="RefSeq" id="XP_013415989.1">
    <property type="nucleotide sequence ID" value="XM_013560535.1"/>
</dbReference>
<organism evidence="8 10">
    <name type="scientific">Lingula anatina</name>
    <name type="common">Brachiopod</name>
    <name type="synonym">Lingula unguis</name>
    <dbReference type="NCBI Taxonomy" id="7574"/>
    <lineage>
        <taxon>Eukaryota</taxon>
        <taxon>Metazoa</taxon>
        <taxon>Spiralia</taxon>
        <taxon>Lophotrochozoa</taxon>
        <taxon>Brachiopoda</taxon>
        <taxon>Linguliformea</taxon>
        <taxon>Lingulata</taxon>
        <taxon>Lingulida</taxon>
        <taxon>Linguloidea</taxon>
        <taxon>Lingulidae</taxon>
        <taxon>Lingula</taxon>
    </lineage>
</organism>
<evidence type="ECO:0000256" key="6">
    <source>
        <dbReference type="SAM" id="MobiDB-lite"/>
    </source>
</evidence>
<evidence type="ECO:0000313" key="9">
    <source>
        <dbReference type="RefSeq" id="XP_013401965.1"/>
    </source>
</evidence>
<dbReference type="GO" id="GO:0016020">
    <property type="term" value="C:membrane"/>
    <property type="evidence" value="ECO:0007669"/>
    <property type="project" value="UniProtKB-SubCell"/>
</dbReference>
<protein>
    <submittedName>
        <fullName evidence="9 10">Proline-rich transmembrane protein 1</fullName>
    </submittedName>
</protein>
<comment type="subcellular location">
    <subcellularLocation>
        <location evidence="1">Membrane</location>
    </subcellularLocation>
</comment>
<evidence type="ECO:0000313" key="10">
    <source>
        <dbReference type="RefSeq" id="XP_013415989.1"/>
    </source>
</evidence>
<gene>
    <name evidence="10" type="primary">LOC106177689</name>
    <name evidence="9" type="synonym">LOC106167674</name>
</gene>
<evidence type="ECO:0000256" key="7">
    <source>
        <dbReference type="SAM" id="Phobius"/>
    </source>
</evidence>
<feature type="transmembrane region" description="Helical" evidence="7">
    <location>
        <begin position="70"/>
        <end position="92"/>
    </location>
</feature>
<dbReference type="GeneID" id="106177689"/>
<keyword evidence="5 7" id="KW-0472">Membrane</keyword>
<evidence type="ECO:0000256" key="2">
    <source>
        <dbReference type="ARBA" id="ARBA00006843"/>
    </source>
</evidence>
<feature type="region of interest" description="Disordered" evidence="6">
    <location>
        <begin position="1"/>
        <end position="31"/>
    </location>
</feature>
<evidence type="ECO:0000256" key="1">
    <source>
        <dbReference type="ARBA" id="ARBA00004370"/>
    </source>
</evidence>
<dbReference type="KEGG" id="lak:106177689"/>
<comment type="similarity">
    <text evidence="2">Belongs to the CD225/Dispanin family.</text>
</comment>